<feature type="region of interest" description="Disordered" evidence="1">
    <location>
        <begin position="1"/>
        <end position="34"/>
    </location>
</feature>
<keyword evidence="2" id="KW-1133">Transmembrane helix</keyword>
<feature type="compositionally biased region" description="Acidic residues" evidence="1">
    <location>
        <begin position="1076"/>
        <end position="1095"/>
    </location>
</feature>
<feature type="compositionally biased region" description="Acidic residues" evidence="1">
    <location>
        <begin position="1105"/>
        <end position="1115"/>
    </location>
</feature>
<feature type="compositionally biased region" description="Basic and acidic residues" evidence="1">
    <location>
        <begin position="104"/>
        <end position="128"/>
    </location>
</feature>
<feature type="compositionally biased region" description="Polar residues" evidence="1">
    <location>
        <begin position="1173"/>
        <end position="1184"/>
    </location>
</feature>
<keyword evidence="2" id="KW-0812">Transmembrane</keyword>
<feature type="compositionally biased region" description="Polar residues" evidence="1">
    <location>
        <begin position="1303"/>
        <end position="1314"/>
    </location>
</feature>
<feature type="compositionally biased region" description="Basic residues" evidence="1">
    <location>
        <begin position="1264"/>
        <end position="1279"/>
    </location>
</feature>
<dbReference type="PaxDb" id="121845-A0A3Q0ITU1"/>
<feature type="region of interest" description="Disordered" evidence="1">
    <location>
        <begin position="391"/>
        <end position="414"/>
    </location>
</feature>
<feature type="compositionally biased region" description="Basic and acidic residues" evidence="1">
    <location>
        <begin position="1"/>
        <end position="20"/>
    </location>
</feature>
<feature type="region of interest" description="Disordered" evidence="1">
    <location>
        <begin position="878"/>
        <end position="1125"/>
    </location>
</feature>
<feature type="compositionally biased region" description="Basic and acidic residues" evidence="1">
    <location>
        <begin position="924"/>
        <end position="935"/>
    </location>
</feature>
<feature type="compositionally biased region" description="Basic and acidic residues" evidence="1">
    <location>
        <begin position="1026"/>
        <end position="1037"/>
    </location>
</feature>
<feature type="compositionally biased region" description="Acidic residues" evidence="1">
    <location>
        <begin position="1352"/>
        <end position="1364"/>
    </location>
</feature>
<feature type="compositionally biased region" description="Basic and acidic residues" evidence="1">
    <location>
        <begin position="163"/>
        <end position="178"/>
    </location>
</feature>
<feature type="region of interest" description="Disordered" evidence="1">
    <location>
        <begin position="1138"/>
        <end position="1184"/>
    </location>
</feature>
<feature type="compositionally biased region" description="Basic and acidic residues" evidence="1">
    <location>
        <begin position="941"/>
        <end position="960"/>
    </location>
</feature>
<dbReference type="RefSeq" id="XP_026679691.1">
    <property type="nucleotide sequence ID" value="XM_026823890.1"/>
</dbReference>
<dbReference type="KEGG" id="dci:103509609"/>
<evidence type="ECO:0000256" key="1">
    <source>
        <dbReference type="SAM" id="MobiDB-lite"/>
    </source>
</evidence>
<keyword evidence="3" id="KW-1185">Reference proteome</keyword>
<gene>
    <name evidence="4" type="primary">LOC103509609</name>
</gene>
<feature type="compositionally biased region" description="Low complexity" evidence="1">
    <location>
        <begin position="146"/>
        <end position="161"/>
    </location>
</feature>
<accession>A0A3Q0ITU1</accession>
<feature type="compositionally biased region" description="Basic and acidic residues" evidence="1">
    <location>
        <begin position="136"/>
        <end position="145"/>
    </location>
</feature>
<feature type="region of interest" description="Disordered" evidence="1">
    <location>
        <begin position="1207"/>
        <end position="1322"/>
    </location>
</feature>
<feature type="region of interest" description="Disordered" evidence="1">
    <location>
        <begin position="67"/>
        <end position="191"/>
    </location>
</feature>
<sequence>MKTRDQLGNDRPVTEDDWRPNKKKHSDPDYDDDKYYKYAYKEKQHRKKPAAVVEDYEPMKEASFFSQMEYYEDERPVRKRPGVLDLDDDDDDVPPRRKTAYNKYYEESKKDSKKKQEEDTKNKKKGNEKTTTAAPKKQDKADTKNKILLVTLTNNNKNTNNSKVEERVVVDPEEDTKNKKTTTAAPKKQDKADTKNKILLVTLTNNNKNTNNSKVEERVVVDHKKGNLKEEKIIKHHVPKIPFVHLHKPHHTLDQKEKDVLLKIGKLKIGLFGGTIAMLFITLIDFLLFTMYRSKDKDMQKIIDNLPPQYVSDMKPSQRPSDALVDMSTLPNYPKYPGQMHFNPHDSSLNQIPYAPSGDSHYKNVNNQLNSDMLKYLNNIQAQTGGQFNLSDLRVPDDLSSLDTPGQEDGYNYNQPNLPPTGTAFDDLLSIHGANNLIKDNAGLYTTAQQYSIGTIANTQPSPTSSSALDSGTLYQLLNTPQKNESNGQKEKYPSINQPYYQLPLENEVKNQNHQLSTSNEVKTPSYQLPLNNEVKTPSYQLPYLCKFTNIYTLCKTPSYQLPLNNEVKTPSYQLPLNNDVKTANYQISVSNEVKIPGYSQEIDHANKDTWQNVQTEPSLYNTVSYSNANNAEGSLLPQPQGLVNNNVPQYAIGNFNLQNSVGNLNLPNYFVTPSQASPLNLNYGAVPSTTQSSLYHSNYKVTSLPINPYSNANQVYGGNYVYTQDPYKQISNVLSNQFDHASNHPIVKQFLQNPSYDQQQFYQNPSYDQQIAGSSVNTGDSDFGSSNKYVQITGRPTKLQSKYKRIIKRRKIPTKRTVPRYRIRATTENSVPVSPSGRFKRNADFNTVESFIKIRNTLVQQETPLVLLNANLNNLVDNKDLKKNPNSIPSNVDENESEEVTASSVEELKTTSSEELKTTSSDEDVKTTSSDEVKTTSSDEELKTTSSDEAKTTSSEELKTTSSDEELKTTSSDEETTSSDEEVRTTSSDDEELETTSSDEAKTTSSEELKTTSSDEELKTTSSDEEVRTTSSEKVKTTSSDEELKTTSSNEELKTTSSEEIKTTSSDEVKTTSSETDEIPSNQDDENTSSEEVDDSKQTSEVEANSEYDDETSEEVTQKIDASTTIKPIEKNEVQTDLKLSSNNIEKQDLTEANNEEEIVKKNKPSSENHESQGSSVASGEQVATVTEMVAPPVKFTLITHTAIKYTTETDKKKDKDDENIVTPSGLVSTIKPVEVKRKPIQETPTKVVKRKTTVNKDNEGTKKRRKQSSTKTKKKNKERADTTTNAPKKNKKKTTKKPASKNENQANSTPKTTIKEDTDKFKQIEQIQEDGSKVIKIIIEPPAYQVDKKDEDDEYDLYDDDKEPEKPGADDYFSFGIGSPKDAPDEQDKIKQDEEKMVLDGASVIDTGLLS</sequence>
<organism evidence="3 4">
    <name type="scientific">Diaphorina citri</name>
    <name type="common">Asian citrus psyllid</name>
    <dbReference type="NCBI Taxonomy" id="121845"/>
    <lineage>
        <taxon>Eukaryota</taxon>
        <taxon>Metazoa</taxon>
        <taxon>Ecdysozoa</taxon>
        <taxon>Arthropoda</taxon>
        <taxon>Hexapoda</taxon>
        <taxon>Insecta</taxon>
        <taxon>Pterygota</taxon>
        <taxon>Neoptera</taxon>
        <taxon>Paraneoptera</taxon>
        <taxon>Hemiptera</taxon>
        <taxon>Sternorrhyncha</taxon>
        <taxon>Psylloidea</taxon>
        <taxon>Psyllidae</taxon>
        <taxon>Diaphorininae</taxon>
        <taxon>Diaphorina</taxon>
    </lineage>
</organism>
<feature type="compositionally biased region" description="Basic and acidic residues" evidence="1">
    <location>
        <begin position="1000"/>
        <end position="1011"/>
    </location>
</feature>
<feature type="transmembrane region" description="Helical" evidence="2">
    <location>
        <begin position="269"/>
        <end position="292"/>
    </location>
</feature>
<feature type="region of interest" description="Disordered" evidence="1">
    <location>
        <begin position="1346"/>
        <end position="1397"/>
    </location>
</feature>
<reference evidence="4" key="1">
    <citation type="submission" date="2025-08" db="UniProtKB">
        <authorList>
            <consortium name="RefSeq"/>
        </authorList>
    </citation>
    <scope>IDENTIFICATION</scope>
</reference>
<dbReference type="Proteomes" id="UP000079169">
    <property type="component" value="Unplaced"/>
</dbReference>
<feature type="compositionally biased region" description="Basic and acidic residues" evidence="1">
    <location>
        <begin position="1159"/>
        <end position="1172"/>
    </location>
</feature>
<name>A0A3Q0ITU1_DIACI</name>
<feature type="compositionally biased region" description="Basic residues" evidence="1">
    <location>
        <begin position="1290"/>
        <end position="1301"/>
    </location>
</feature>
<protein>
    <submittedName>
        <fullName evidence="4">Uncharacterized protein LOC103509609</fullName>
    </submittedName>
</protein>
<keyword evidence="2" id="KW-0472">Membrane</keyword>
<feature type="compositionally biased region" description="Basic and acidic residues" evidence="1">
    <location>
        <begin position="1209"/>
        <end position="1220"/>
    </location>
</feature>
<feature type="compositionally biased region" description="Basic and acidic residues" evidence="1">
    <location>
        <begin position="907"/>
        <end position="918"/>
    </location>
</feature>
<dbReference type="STRING" id="121845.A0A3Q0ITU1"/>
<proteinExistence type="predicted"/>
<evidence type="ECO:0000313" key="4">
    <source>
        <dbReference type="RefSeq" id="XP_026679691.1"/>
    </source>
</evidence>
<dbReference type="GeneID" id="103509609"/>
<evidence type="ECO:0000256" key="2">
    <source>
        <dbReference type="SAM" id="Phobius"/>
    </source>
</evidence>
<feature type="compositionally biased region" description="Basic and acidic residues" evidence="1">
    <location>
        <begin position="1052"/>
        <end position="1071"/>
    </location>
</feature>
<feature type="compositionally biased region" description="Basic and acidic residues" evidence="1">
    <location>
        <begin position="1384"/>
        <end position="1397"/>
    </location>
</feature>
<evidence type="ECO:0000313" key="3">
    <source>
        <dbReference type="Proteomes" id="UP000079169"/>
    </source>
</evidence>